<keyword evidence="2" id="KW-1185">Reference proteome</keyword>
<name>A0A0F3H118_9BACT</name>
<evidence type="ECO:0000313" key="2">
    <source>
        <dbReference type="Proteomes" id="UP000033423"/>
    </source>
</evidence>
<protein>
    <submittedName>
        <fullName evidence="1">Uncharacterized protein</fullName>
    </submittedName>
</protein>
<sequence length="88" mass="9877">MRPGTALRLVKKGLLRRVLSEEERERERARCVPDTSGLFIYPPNARLAASSPDTHCISVCRLKDNCTILGIINLASYKCQYTIKNGAR</sequence>
<accession>A0A0F3H118</accession>
<dbReference type="Proteomes" id="UP000033423">
    <property type="component" value="Unassembled WGS sequence"/>
</dbReference>
<gene>
    <name evidence="1" type="ORF">MBAV_000008</name>
</gene>
<comment type="caution">
    <text evidence="1">The sequence shown here is derived from an EMBL/GenBank/DDBJ whole genome shotgun (WGS) entry which is preliminary data.</text>
</comment>
<evidence type="ECO:0000313" key="1">
    <source>
        <dbReference type="EMBL" id="KJU87797.1"/>
    </source>
</evidence>
<organism evidence="1 2">
    <name type="scientific">Candidatus Magnetobacterium bavaricum</name>
    <dbReference type="NCBI Taxonomy" id="29290"/>
    <lineage>
        <taxon>Bacteria</taxon>
        <taxon>Pseudomonadati</taxon>
        <taxon>Nitrospirota</taxon>
        <taxon>Thermodesulfovibrionia</taxon>
        <taxon>Thermodesulfovibrionales</taxon>
        <taxon>Candidatus Magnetobacteriaceae</taxon>
        <taxon>Candidatus Magnetobacterium</taxon>
    </lineage>
</organism>
<dbReference type="AlphaFoldDB" id="A0A0F3H118"/>
<reference evidence="1 2" key="1">
    <citation type="submission" date="2015-02" db="EMBL/GenBank/DDBJ databases">
        <title>Single-cell genomics of uncultivated deep-branching MTB reveals a conserved set of magnetosome genes.</title>
        <authorList>
            <person name="Kolinko S."/>
            <person name="Richter M."/>
            <person name="Glockner F.O."/>
            <person name="Brachmann A."/>
            <person name="Schuler D."/>
        </authorList>
    </citation>
    <scope>NUCLEOTIDE SEQUENCE [LARGE SCALE GENOMIC DNA]</scope>
    <source>
        <strain evidence="1">TM-1</strain>
    </source>
</reference>
<dbReference type="EMBL" id="LACI01000003">
    <property type="protein sequence ID" value="KJU87797.1"/>
    <property type="molecule type" value="Genomic_DNA"/>
</dbReference>
<proteinExistence type="predicted"/>